<evidence type="ECO:0000256" key="5">
    <source>
        <dbReference type="ARBA" id="ARBA00022553"/>
    </source>
</evidence>
<evidence type="ECO:0000256" key="8">
    <source>
        <dbReference type="ARBA" id="ARBA00022741"/>
    </source>
</evidence>
<feature type="transmembrane region" description="Helical" evidence="14">
    <location>
        <begin position="12"/>
        <end position="31"/>
    </location>
</feature>
<dbReference type="InterPro" id="IPR036097">
    <property type="entry name" value="HisK_dim/P_sf"/>
</dbReference>
<evidence type="ECO:0000256" key="11">
    <source>
        <dbReference type="ARBA" id="ARBA00022989"/>
    </source>
</evidence>
<evidence type="ECO:0000256" key="10">
    <source>
        <dbReference type="ARBA" id="ARBA00022840"/>
    </source>
</evidence>
<evidence type="ECO:0000256" key="9">
    <source>
        <dbReference type="ARBA" id="ARBA00022777"/>
    </source>
</evidence>
<feature type="domain" description="Histidine kinase" evidence="15">
    <location>
        <begin position="253"/>
        <end position="452"/>
    </location>
</feature>
<dbReference type="Pfam" id="PF02518">
    <property type="entry name" value="HATPase_c"/>
    <property type="match status" value="1"/>
</dbReference>
<evidence type="ECO:0000256" key="12">
    <source>
        <dbReference type="ARBA" id="ARBA00023012"/>
    </source>
</evidence>
<dbReference type="PANTHER" id="PTHR45528">
    <property type="entry name" value="SENSOR HISTIDINE KINASE CPXA"/>
    <property type="match status" value="1"/>
</dbReference>
<keyword evidence="13 14" id="KW-0472">Membrane</keyword>
<dbReference type="Gene3D" id="3.30.565.10">
    <property type="entry name" value="Histidine kinase-like ATPase, C-terminal domain"/>
    <property type="match status" value="1"/>
</dbReference>
<dbReference type="GO" id="GO:0005886">
    <property type="term" value="C:plasma membrane"/>
    <property type="evidence" value="ECO:0007669"/>
    <property type="project" value="UniProtKB-SubCell"/>
</dbReference>
<sequence length="461" mass="53665">MKNRRIFSLRYKSLLILLLGVAVSFGMNFLIHEAGRFLIDKYYLNSKAVSQRLTDYQESFEKYVDENHISIRNVRDISKWLKSKNDVYLIIYNGDKIIYEAGFWDIKKYSDKLPGNNKSTSFLLDSKTDVDKTELDLSLRDIKFKEGTYSAAIIEFSEIKWYHMVNYISWGLSILFLFVVLIMYNNQIISHIMKLSNDISQVEKGKLEKTIYHKGNDEISLLAMNADNMRNSIITRLQSEKEAWEANSELITSMSHDIRTPLTALIGYLEILDSETYHSEEQLGKYIKRCKEKSIQLKDISDKLFQYFLVFGKEKIEMQMEILDGTIIFQQLLYEHIFDLKNMGFYVEMDCTDQSFLINADIHYLKRMFDNLFSNIEKYARPGGTVSIILKAEDNGLFISIANEVRNSSQVVESTNIGLKSCRKIVEQINGSLEIEKNQECFKVCITIPIENRVRTLSKLV</sequence>
<dbReference type="Gene3D" id="6.10.340.10">
    <property type="match status" value="1"/>
</dbReference>
<keyword evidence="12" id="KW-0902">Two-component regulatory system</keyword>
<comment type="subcellular location">
    <subcellularLocation>
        <location evidence="2">Cell membrane</location>
        <topology evidence="2">Multi-pass membrane protein</topology>
    </subcellularLocation>
</comment>
<dbReference type="PROSITE" id="PS50885">
    <property type="entry name" value="HAMP"/>
    <property type="match status" value="1"/>
</dbReference>
<evidence type="ECO:0000256" key="14">
    <source>
        <dbReference type="SAM" id="Phobius"/>
    </source>
</evidence>
<gene>
    <name evidence="17" type="ORF">Ami3637_04345</name>
</gene>
<evidence type="ECO:0000259" key="16">
    <source>
        <dbReference type="PROSITE" id="PS50885"/>
    </source>
</evidence>
<dbReference type="InterPro" id="IPR003594">
    <property type="entry name" value="HATPase_dom"/>
</dbReference>
<dbReference type="Gene3D" id="1.10.287.130">
    <property type="match status" value="1"/>
</dbReference>
<accession>A0A6P1ML66</accession>
<evidence type="ECO:0000256" key="3">
    <source>
        <dbReference type="ARBA" id="ARBA00012438"/>
    </source>
</evidence>
<keyword evidence="9" id="KW-0418">Kinase</keyword>
<dbReference type="InterPro" id="IPR003661">
    <property type="entry name" value="HisK_dim/P_dom"/>
</dbReference>
<evidence type="ECO:0000256" key="4">
    <source>
        <dbReference type="ARBA" id="ARBA00022475"/>
    </source>
</evidence>
<keyword evidence="5" id="KW-0597">Phosphoprotein</keyword>
<keyword evidence="4" id="KW-1003">Cell membrane</keyword>
<dbReference type="InterPro" id="IPR050398">
    <property type="entry name" value="HssS/ArlS-like"/>
</dbReference>
<evidence type="ECO:0000256" key="2">
    <source>
        <dbReference type="ARBA" id="ARBA00004651"/>
    </source>
</evidence>
<keyword evidence="8" id="KW-0547">Nucleotide-binding</keyword>
<evidence type="ECO:0000256" key="7">
    <source>
        <dbReference type="ARBA" id="ARBA00022692"/>
    </source>
</evidence>
<feature type="transmembrane region" description="Helical" evidence="14">
    <location>
        <begin position="167"/>
        <end position="184"/>
    </location>
</feature>
<evidence type="ECO:0000259" key="15">
    <source>
        <dbReference type="PROSITE" id="PS50109"/>
    </source>
</evidence>
<evidence type="ECO:0000256" key="6">
    <source>
        <dbReference type="ARBA" id="ARBA00022679"/>
    </source>
</evidence>
<evidence type="ECO:0000313" key="17">
    <source>
        <dbReference type="EMBL" id="QHI71715.1"/>
    </source>
</evidence>
<dbReference type="SUPFAM" id="SSF47384">
    <property type="entry name" value="Homodimeric domain of signal transducing histidine kinase"/>
    <property type="match status" value="1"/>
</dbReference>
<feature type="domain" description="HAMP" evidence="16">
    <location>
        <begin position="186"/>
        <end position="238"/>
    </location>
</feature>
<dbReference type="RefSeq" id="WP_162361489.1">
    <property type="nucleotide sequence ID" value="NZ_CP047591.1"/>
</dbReference>
<dbReference type="SMART" id="SM00387">
    <property type="entry name" value="HATPase_c"/>
    <property type="match status" value="1"/>
</dbReference>
<dbReference type="PROSITE" id="PS50109">
    <property type="entry name" value="HIS_KIN"/>
    <property type="match status" value="1"/>
</dbReference>
<dbReference type="InterPro" id="IPR003660">
    <property type="entry name" value="HAMP_dom"/>
</dbReference>
<organism evidence="17 18">
    <name type="scientific">Aminipila terrae</name>
    <dbReference type="NCBI Taxonomy" id="2697030"/>
    <lineage>
        <taxon>Bacteria</taxon>
        <taxon>Bacillati</taxon>
        <taxon>Bacillota</taxon>
        <taxon>Clostridia</taxon>
        <taxon>Peptostreptococcales</taxon>
        <taxon>Anaerovoracaceae</taxon>
        <taxon>Aminipila</taxon>
    </lineage>
</organism>
<reference evidence="17 18" key="1">
    <citation type="submission" date="2020-01" db="EMBL/GenBank/DDBJ databases">
        <title>Genomic analysis of Aminipila sp. CBA3637.</title>
        <authorList>
            <person name="Kim Y.B."/>
            <person name="Roh S.W."/>
        </authorList>
    </citation>
    <scope>NUCLEOTIDE SEQUENCE [LARGE SCALE GENOMIC DNA]</scope>
    <source>
        <strain evidence="17 18">CBA3637</strain>
    </source>
</reference>
<evidence type="ECO:0000256" key="13">
    <source>
        <dbReference type="ARBA" id="ARBA00023136"/>
    </source>
</evidence>
<dbReference type="AlphaFoldDB" id="A0A6P1ML66"/>
<dbReference type="Pfam" id="PF00512">
    <property type="entry name" value="HisKA"/>
    <property type="match status" value="1"/>
</dbReference>
<dbReference type="GO" id="GO:0000155">
    <property type="term" value="F:phosphorelay sensor kinase activity"/>
    <property type="evidence" value="ECO:0007669"/>
    <property type="project" value="InterPro"/>
</dbReference>
<dbReference type="KEGG" id="amic:Ami3637_04345"/>
<keyword evidence="6" id="KW-0808">Transferase</keyword>
<keyword evidence="7 14" id="KW-0812">Transmembrane</keyword>
<dbReference type="EC" id="2.7.13.3" evidence="3"/>
<keyword evidence="18" id="KW-1185">Reference proteome</keyword>
<dbReference type="SUPFAM" id="SSF55874">
    <property type="entry name" value="ATPase domain of HSP90 chaperone/DNA topoisomerase II/histidine kinase"/>
    <property type="match status" value="1"/>
</dbReference>
<comment type="catalytic activity">
    <reaction evidence="1">
        <text>ATP + protein L-histidine = ADP + protein N-phospho-L-histidine.</text>
        <dbReference type="EC" id="2.7.13.3"/>
    </reaction>
</comment>
<keyword evidence="10" id="KW-0067">ATP-binding</keyword>
<dbReference type="InterPro" id="IPR036890">
    <property type="entry name" value="HATPase_C_sf"/>
</dbReference>
<dbReference type="EMBL" id="CP047591">
    <property type="protein sequence ID" value="QHI71715.1"/>
    <property type="molecule type" value="Genomic_DNA"/>
</dbReference>
<name>A0A6P1ML66_9FIRM</name>
<dbReference type="GO" id="GO:0005524">
    <property type="term" value="F:ATP binding"/>
    <property type="evidence" value="ECO:0007669"/>
    <property type="project" value="UniProtKB-KW"/>
</dbReference>
<evidence type="ECO:0000313" key="18">
    <source>
        <dbReference type="Proteomes" id="UP000463883"/>
    </source>
</evidence>
<dbReference type="SMART" id="SM00388">
    <property type="entry name" value="HisKA"/>
    <property type="match status" value="1"/>
</dbReference>
<evidence type="ECO:0000256" key="1">
    <source>
        <dbReference type="ARBA" id="ARBA00000085"/>
    </source>
</evidence>
<dbReference type="Proteomes" id="UP000463883">
    <property type="component" value="Chromosome"/>
</dbReference>
<dbReference type="InterPro" id="IPR005467">
    <property type="entry name" value="His_kinase_dom"/>
</dbReference>
<dbReference type="CDD" id="cd00082">
    <property type="entry name" value="HisKA"/>
    <property type="match status" value="1"/>
</dbReference>
<dbReference type="PANTHER" id="PTHR45528:SF1">
    <property type="entry name" value="SENSOR HISTIDINE KINASE CPXA"/>
    <property type="match status" value="1"/>
</dbReference>
<protein>
    <recommendedName>
        <fullName evidence="3">histidine kinase</fullName>
        <ecNumber evidence="3">2.7.13.3</ecNumber>
    </recommendedName>
</protein>
<proteinExistence type="predicted"/>
<keyword evidence="11 14" id="KW-1133">Transmembrane helix</keyword>